<keyword evidence="6" id="KW-0539">Nucleus</keyword>
<dbReference type="GO" id="GO:0008380">
    <property type="term" value="P:RNA splicing"/>
    <property type="evidence" value="ECO:0007669"/>
    <property type="project" value="UniProtKB-KW"/>
</dbReference>
<feature type="region of interest" description="Disordered" evidence="8">
    <location>
        <begin position="241"/>
        <end position="354"/>
    </location>
</feature>
<protein>
    <recommendedName>
        <fullName evidence="11">Pre-mRNA-splicing factor SPF27</fullName>
    </recommendedName>
</protein>
<keyword evidence="4" id="KW-0747">Spliceosome</keyword>
<evidence type="ECO:0000313" key="9">
    <source>
        <dbReference type="EMBL" id="GLC51713.1"/>
    </source>
</evidence>
<feature type="compositionally biased region" description="Low complexity" evidence="8">
    <location>
        <begin position="276"/>
        <end position="306"/>
    </location>
</feature>
<evidence type="ECO:0000313" key="10">
    <source>
        <dbReference type="Proteomes" id="UP001165080"/>
    </source>
</evidence>
<keyword evidence="3" id="KW-0507">mRNA processing</keyword>
<evidence type="ECO:0000256" key="2">
    <source>
        <dbReference type="ARBA" id="ARBA00010788"/>
    </source>
</evidence>
<accession>A0A9W6BH60</accession>
<dbReference type="GO" id="GO:0071011">
    <property type="term" value="C:precatalytic spliceosome"/>
    <property type="evidence" value="ECO:0007669"/>
    <property type="project" value="TreeGrafter"/>
</dbReference>
<keyword evidence="10" id="KW-1185">Reference proteome</keyword>
<dbReference type="AlphaFoldDB" id="A0A9W6BH60"/>
<dbReference type="GO" id="GO:0071013">
    <property type="term" value="C:catalytic step 2 spliceosome"/>
    <property type="evidence" value="ECO:0007669"/>
    <property type="project" value="TreeGrafter"/>
</dbReference>
<evidence type="ECO:0000256" key="1">
    <source>
        <dbReference type="ARBA" id="ARBA00004123"/>
    </source>
</evidence>
<evidence type="ECO:0000256" key="7">
    <source>
        <dbReference type="SAM" id="Coils"/>
    </source>
</evidence>
<organism evidence="9 10">
    <name type="scientific">Pleodorina starrii</name>
    <dbReference type="NCBI Taxonomy" id="330485"/>
    <lineage>
        <taxon>Eukaryota</taxon>
        <taxon>Viridiplantae</taxon>
        <taxon>Chlorophyta</taxon>
        <taxon>core chlorophytes</taxon>
        <taxon>Chlorophyceae</taxon>
        <taxon>CS clade</taxon>
        <taxon>Chlamydomonadales</taxon>
        <taxon>Volvocaceae</taxon>
        <taxon>Pleodorina</taxon>
    </lineage>
</organism>
<sequence>MATKRPLALDYTAHGAAKGWRANEHLIDALPYVDHVPPELRPHVDALIEEEKRKSTKLPSDYLRELPPVRAPQFDEHPVLKTEYERVRSKQPMQALDTVRYRLDPPPQNKRGDVNAWRQALENAHSQLEHQHLRILNQELLLKHGDKSWRAQVQLDEASVKSLEQQLAAIKKETDQLNRERKLQQHAAGSELSKLERQYMAQVRKNWDIERACDRLEEQVAEAEAELQRRIQADTARIQGTEAAAEGGEAHAQAQAAPADGPVAMEEAAADGGGAEAAAAEAPGSGAEAAGPAPAPAEAEAAAVGPDKVDTGADTEMAPAEGGSGTGAEGAEAAAGPGAGSGEAGAEPQANGHA</sequence>
<reference evidence="9 10" key="1">
    <citation type="journal article" date="2023" name="Commun. Biol.">
        <title>Reorganization of the ancestral sex-determining regions during the evolution of trioecy in Pleodorina starrii.</title>
        <authorList>
            <person name="Takahashi K."/>
            <person name="Suzuki S."/>
            <person name="Kawai-Toyooka H."/>
            <person name="Yamamoto K."/>
            <person name="Hamaji T."/>
            <person name="Ootsuki R."/>
            <person name="Yamaguchi H."/>
            <person name="Kawachi M."/>
            <person name="Higashiyama T."/>
            <person name="Nozaki H."/>
        </authorList>
    </citation>
    <scope>NUCLEOTIDE SEQUENCE [LARGE SCALE GENOMIC DNA]</scope>
    <source>
        <strain evidence="9 10">NIES-4479</strain>
    </source>
</reference>
<feature type="compositionally biased region" description="Low complexity" evidence="8">
    <location>
        <begin position="241"/>
        <end position="267"/>
    </location>
</feature>
<dbReference type="PANTHER" id="PTHR13296:SF0">
    <property type="entry name" value="PRE-MRNA-SPLICING FACTOR SPF27"/>
    <property type="match status" value="1"/>
</dbReference>
<dbReference type="InterPro" id="IPR008409">
    <property type="entry name" value="SPF27"/>
</dbReference>
<dbReference type="OrthoDB" id="205794at2759"/>
<dbReference type="GO" id="GO:0000974">
    <property type="term" value="C:Prp19 complex"/>
    <property type="evidence" value="ECO:0007669"/>
    <property type="project" value="TreeGrafter"/>
</dbReference>
<feature type="coiled-coil region" evidence="7">
    <location>
        <begin position="153"/>
        <end position="233"/>
    </location>
</feature>
<evidence type="ECO:0000256" key="4">
    <source>
        <dbReference type="ARBA" id="ARBA00022728"/>
    </source>
</evidence>
<dbReference type="EMBL" id="BRXU01000004">
    <property type="protein sequence ID" value="GLC51713.1"/>
    <property type="molecule type" value="Genomic_DNA"/>
</dbReference>
<dbReference type="GO" id="GO:0006397">
    <property type="term" value="P:mRNA processing"/>
    <property type="evidence" value="ECO:0007669"/>
    <property type="project" value="UniProtKB-KW"/>
</dbReference>
<evidence type="ECO:0000256" key="5">
    <source>
        <dbReference type="ARBA" id="ARBA00023187"/>
    </source>
</evidence>
<proteinExistence type="inferred from homology"/>
<evidence type="ECO:0008006" key="11">
    <source>
        <dbReference type="Google" id="ProtNLM"/>
    </source>
</evidence>
<comment type="subcellular location">
    <subcellularLocation>
        <location evidence="1">Nucleus</location>
    </subcellularLocation>
</comment>
<keyword evidence="5" id="KW-0508">mRNA splicing</keyword>
<evidence type="ECO:0000256" key="8">
    <source>
        <dbReference type="SAM" id="MobiDB-lite"/>
    </source>
</evidence>
<dbReference type="Proteomes" id="UP001165080">
    <property type="component" value="Unassembled WGS sequence"/>
</dbReference>
<gene>
    <name evidence="9" type="primary">PLEST005017</name>
    <name evidence="9" type="ORF">PLESTB_000531900</name>
</gene>
<keyword evidence="7" id="KW-0175">Coiled coil</keyword>
<comment type="similarity">
    <text evidence="2">Belongs to the SPF27 family.</text>
</comment>
<evidence type="ECO:0000256" key="6">
    <source>
        <dbReference type="ARBA" id="ARBA00023242"/>
    </source>
</evidence>
<comment type="caution">
    <text evidence="9">The sequence shown here is derived from an EMBL/GenBank/DDBJ whole genome shotgun (WGS) entry which is preliminary data.</text>
</comment>
<dbReference type="Pfam" id="PF05700">
    <property type="entry name" value="BCAS2"/>
    <property type="match status" value="1"/>
</dbReference>
<name>A0A9W6BH60_9CHLO</name>
<evidence type="ECO:0000256" key="3">
    <source>
        <dbReference type="ARBA" id="ARBA00022664"/>
    </source>
</evidence>
<dbReference type="PANTHER" id="PTHR13296">
    <property type="entry name" value="BCAS2 PROTEIN"/>
    <property type="match status" value="1"/>
</dbReference>